<protein>
    <submittedName>
        <fullName evidence="1">Uncharacterized protein</fullName>
    </submittedName>
</protein>
<reference evidence="1 2" key="1">
    <citation type="submission" date="2020-05" db="EMBL/GenBank/DDBJ databases">
        <title>Genomic Encyclopedia of Type Strains, Phase IV (KMG-V): Genome sequencing to study the core and pangenomes of soil and plant-associated prokaryotes.</title>
        <authorList>
            <person name="Whitman W."/>
        </authorList>
    </citation>
    <scope>NUCLEOTIDE SEQUENCE [LARGE SCALE GENOMIC DNA]</scope>
    <source>
        <strain evidence="1 2">9A</strain>
    </source>
</reference>
<name>A0ABX2FMQ4_9BACT</name>
<evidence type="ECO:0000313" key="2">
    <source>
        <dbReference type="Proteomes" id="UP000779507"/>
    </source>
</evidence>
<gene>
    <name evidence="1" type="ORF">HNP98_001260</name>
</gene>
<accession>A0ABX2FMQ4</accession>
<evidence type="ECO:0000313" key="1">
    <source>
        <dbReference type="EMBL" id="NRT18443.1"/>
    </source>
</evidence>
<dbReference type="EMBL" id="JABSNP010000004">
    <property type="protein sequence ID" value="NRT18443.1"/>
    <property type="molecule type" value="Genomic_DNA"/>
</dbReference>
<keyword evidence="2" id="KW-1185">Reference proteome</keyword>
<dbReference type="Proteomes" id="UP000779507">
    <property type="component" value="Unassembled WGS sequence"/>
</dbReference>
<comment type="caution">
    <text evidence="1">The sequence shown here is derived from an EMBL/GenBank/DDBJ whole genome shotgun (WGS) entry which is preliminary data.</text>
</comment>
<proteinExistence type="predicted"/>
<dbReference type="RefSeq" id="WP_173809181.1">
    <property type="nucleotide sequence ID" value="NZ_JABSNP010000004.1"/>
</dbReference>
<sequence>MDYNERFGQIEALLADLLRRMDRHTEQQGTRADEQGAQMDALLPILTAYEARFQRLEAAVFNKAI</sequence>
<organism evidence="1 2">
    <name type="scientific">Hymenobacter caeli</name>
    <dbReference type="NCBI Taxonomy" id="2735894"/>
    <lineage>
        <taxon>Bacteria</taxon>
        <taxon>Pseudomonadati</taxon>
        <taxon>Bacteroidota</taxon>
        <taxon>Cytophagia</taxon>
        <taxon>Cytophagales</taxon>
        <taxon>Hymenobacteraceae</taxon>
        <taxon>Hymenobacter</taxon>
    </lineage>
</organism>